<dbReference type="Proteomes" id="UP001642484">
    <property type="component" value="Unassembled WGS sequence"/>
</dbReference>
<evidence type="ECO:0000313" key="2">
    <source>
        <dbReference type="Proteomes" id="UP001642484"/>
    </source>
</evidence>
<comment type="caution">
    <text evidence="1">The sequence shown here is derived from an EMBL/GenBank/DDBJ whole genome shotgun (WGS) entry which is preliminary data.</text>
</comment>
<dbReference type="EMBL" id="CAXAMN010007258">
    <property type="protein sequence ID" value="CAK9020979.1"/>
    <property type="molecule type" value="Genomic_DNA"/>
</dbReference>
<gene>
    <name evidence="1" type="ORF">CCMP2556_LOCUS14279</name>
</gene>
<accession>A0ABP0K492</accession>
<sequence length="126" mass="14087">MDVVDPGRFRLEHQTSRVDRGSEPCEVTVTRVFYARSEEEEILVFSKDDELYEGRGGARHEASLDETGLTIMQEKINSDGESIGSFEPFKLPFSALLPKTPRDGPSPFDELESALDSLKKLPKEGP</sequence>
<keyword evidence="2" id="KW-1185">Reference proteome</keyword>
<evidence type="ECO:0000313" key="1">
    <source>
        <dbReference type="EMBL" id="CAK9020979.1"/>
    </source>
</evidence>
<reference evidence="1 2" key="1">
    <citation type="submission" date="2024-02" db="EMBL/GenBank/DDBJ databases">
        <authorList>
            <person name="Chen Y."/>
            <person name="Shah S."/>
            <person name="Dougan E. K."/>
            <person name="Thang M."/>
            <person name="Chan C."/>
        </authorList>
    </citation>
    <scope>NUCLEOTIDE SEQUENCE [LARGE SCALE GENOMIC DNA]</scope>
</reference>
<proteinExistence type="predicted"/>
<protein>
    <submittedName>
        <fullName evidence="1">Uncharacterized protein</fullName>
    </submittedName>
</protein>
<organism evidence="1 2">
    <name type="scientific">Durusdinium trenchii</name>
    <dbReference type="NCBI Taxonomy" id="1381693"/>
    <lineage>
        <taxon>Eukaryota</taxon>
        <taxon>Sar</taxon>
        <taxon>Alveolata</taxon>
        <taxon>Dinophyceae</taxon>
        <taxon>Suessiales</taxon>
        <taxon>Symbiodiniaceae</taxon>
        <taxon>Durusdinium</taxon>
    </lineage>
</organism>
<name>A0ABP0K492_9DINO</name>